<evidence type="ECO:0008006" key="5">
    <source>
        <dbReference type="Google" id="ProtNLM"/>
    </source>
</evidence>
<keyword evidence="2" id="KW-0812">Transmembrane</keyword>
<evidence type="ECO:0000256" key="2">
    <source>
        <dbReference type="SAM" id="Phobius"/>
    </source>
</evidence>
<keyword evidence="4" id="KW-1185">Reference proteome</keyword>
<feature type="region of interest" description="Disordered" evidence="1">
    <location>
        <begin position="1"/>
        <end position="34"/>
    </location>
</feature>
<evidence type="ECO:0000313" key="4">
    <source>
        <dbReference type="Proteomes" id="UP001500187"/>
    </source>
</evidence>
<reference evidence="4" key="1">
    <citation type="journal article" date="2019" name="Int. J. Syst. Evol. Microbiol.">
        <title>The Global Catalogue of Microorganisms (GCM) 10K type strain sequencing project: providing services to taxonomists for standard genome sequencing and annotation.</title>
        <authorList>
            <consortium name="The Broad Institute Genomics Platform"/>
            <consortium name="The Broad Institute Genome Sequencing Center for Infectious Disease"/>
            <person name="Wu L."/>
            <person name="Ma J."/>
        </authorList>
    </citation>
    <scope>NUCLEOTIDE SEQUENCE [LARGE SCALE GENOMIC DNA]</scope>
    <source>
        <strain evidence="4">JCM 18541</strain>
    </source>
</reference>
<protein>
    <recommendedName>
        <fullName evidence="5">DedA family protein</fullName>
    </recommendedName>
</protein>
<evidence type="ECO:0000256" key="1">
    <source>
        <dbReference type="SAM" id="MobiDB-lite"/>
    </source>
</evidence>
<comment type="caution">
    <text evidence="3">The sequence shown here is derived from an EMBL/GenBank/DDBJ whole genome shotgun (WGS) entry which is preliminary data.</text>
</comment>
<keyword evidence="2" id="KW-1133">Transmembrane helix</keyword>
<dbReference type="Proteomes" id="UP001500187">
    <property type="component" value="Unassembled WGS sequence"/>
</dbReference>
<proteinExistence type="predicted"/>
<organism evidence="3 4">
    <name type="scientific">Rothia endophytica</name>
    <dbReference type="NCBI Taxonomy" id="1324766"/>
    <lineage>
        <taxon>Bacteria</taxon>
        <taxon>Bacillati</taxon>
        <taxon>Actinomycetota</taxon>
        <taxon>Actinomycetes</taxon>
        <taxon>Micrococcales</taxon>
        <taxon>Micrococcaceae</taxon>
        <taxon>Rothia</taxon>
    </lineage>
</organism>
<feature type="transmembrane region" description="Helical" evidence="2">
    <location>
        <begin position="47"/>
        <end position="69"/>
    </location>
</feature>
<accession>A0ABP9BID3</accession>
<evidence type="ECO:0000313" key="3">
    <source>
        <dbReference type="EMBL" id="GAA4794929.1"/>
    </source>
</evidence>
<gene>
    <name evidence="3" type="ORF">GCM10023352_12590</name>
</gene>
<feature type="transmembrane region" description="Helical" evidence="2">
    <location>
        <begin position="75"/>
        <end position="92"/>
    </location>
</feature>
<feature type="transmembrane region" description="Helical" evidence="2">
    <location>
        <begin position="99"/>
        <end position="122"/>
    </location>
</feature>
<feature type="transmembrane region" description="Helical" evidence="2">
    <location>
        <begin position="224"/>
        <end position="241"/>
    </location>
</feature>
<keyword evidence="2" id="KW-0472">Membrane</keyword>
<dbReference type="RefSeq" id="WP_345445672.1">
    <property type="nucleotide sequence ID" value="NZ_BAABKP010000001.1"/>
</dbReference>
<name>A0ABP9BID3_9MICC</name>
<feature type="transmembrane region" description="Helical" evidence="2">
    <location>
        <begin position="153"/>
        <end position="177"/>
    </location>
</feature>
<dbReference type="EMBL" id="BAABKP010000001">
    <property type="protein sequence ID" value="GAA4794929.1"/>
    <property type="molecule type" value="Genomic_DNA"/>
</dbReference>
<feature type="transmembrane region" description="Helical" evidence="2">
    <location>
        <begin position="184"/>
        <end position="204"/>
    </location>
</feature>
<sequence length="247" mass="27856">MTPEKTSEPDDYSGTAQTRSPSAPIGPATSNPALPSFLTHPRTVDRWLLTALGLITVYSLALIPLRAYLLINYTFLYTLLTGSSLSVLSLAARTPSQPLLWAGLVTVAALSAVKFLVVYFFMGKHWGQAFLDWIFASHTPLWYRKLEGFVQRHIYFCLFLAFLPFSPIPATILVAIAGIRRFKGWAIAGYVFLLALLLKCFYLYLGVTFGEEIKPVLMTIDRYMMQATLALMAYMFIVVWYKNRKKS</sequence>